<protein>
    <submittedName>
        <fullName evidence="2">Uncharacterized protein</fullName>
    </submittedName>
</protein>
<gene>
    <name evidence="2" type="ORF">MNOR_LOCUS7031</name>
</gene>
<feature type="compositionally biased region" description="Low complexity" evidence="1">
    <location>
        <begin position="9"/>
        <end position="30"/>
    </location>
</feature>
<feature type="non-terminal residue" evidence="2">
    <location>
        <position position="242"/>
    </location>
</feature>
<feature type="region of interest" description="Disordered" evidence="1">
    <location>
        <begin position="1"/>
        <end position="30"/>
    </location>
</feature>
<keyword evidence="3" id="KW-1185">Reference proteome</keyword>
<evidence type="ECO:0000313" key="3">
    <source>
        <dbReference type="Proteomes" id="UP001497623"/>
    </source>
</evidence>
<feature type="non-terminal residue" evidence="2">
    <location>
        <position position="1"/>
    </location>
</feature>
<comment type="caution">
    <text evidence="2">The sequence shown here is derived from an EMBL/GenBank/DDBJ whole genome shotgun (WGS) entry which is preliminary data.</text>
</comment>
<proteinExistence type="predicted"/>
<dbReference type="Proteomes" id="UP001497623">
    <property type="component" value="Unassembled WGS sequence"/>
</dbReference>
<evidence type="ECO:0000256" key="1">
    <source>
        <dbReference type="SAM" id="MobiDB-lite"/>
    </source>
</evidence>
<reference evidence="2 3" key="1">
    <citation type="submission" date="2024-05" db="EMBL/GenBank/DDBJ databases">
        <authorList>
            <person name="Wallberg A."/>
        </authorList>
    </citation>
    <scope>NUCLEOTIDE SEQUENCE [LARGE SCALE GENOMIC DNA]</scope>
</reference>
<name>A0AAV2Q3T4_MEGNR</name>
<evidence type="ECO:0000313" key="2">
    <source>
        <dbReference type="EMBL" id="CAL4068225.1"/>
    </source>
</evidence>
<sequence length="242" mass="24478">VGSQNLGRSSSTTNKLSSSHSSKGISLSQSSLQSVNPVTLGHENNVQSHHIAGVNVSLAASSRAPVVTLTTREASRLPTPSVAQARPATITTPNSQLQQTPIATQIGSVNSSSNKVSGMTNVVNMASVATSTTKGLFSSLGGIKVLQASPQQMAGKGGGASSPVVVNSSTALQQLMGQKMVVSGGKVLVQGGKVIQAISGGMSNMNSGGKQMITGVLPGQQMVTVESLLAAQGKHHQQSLQS</sequence>
<accession>A0AAV2Q3T4</accession>
<organism evidence="2 3">
    <name type="scientific">Meganyctiphanes norvegica</name>
    <name type="common">Northern krill</name>
    <name type="synonym">Thysanopoda norvegica</name>
    <dbReference type="NCBI Taxonomy" id="48144"/>
    <lineage>
        <taxon>Eukaryota</taxon>
        <taxon>Metazoa</taxon>
        <taxon>Ecdysozoa</taxon>
        <taxon>Arthropoda</taxon>
        <taxon>Crustacea</taxon>
        <taxon>Multicrustacea</taxon>
        <taxon>Malacostraca</taxon>
        <taxon>Eumalacostraca</taxon>
        <taxon>Eucarida</taxon>
        <taxon>Euphausiacea</taxon>
        <taxon>Euphausiidae</taxon>
        <taxon>Meganyctiphanes</taxon>
    </lineage>
</organism>
<dbReference type="AlphaFoldDB" id="A0AAV2Q3T4"/>
<dbReference type="EMBL" id="CAXKWB010003014">
    <property type="protein sequence ID" value="CAL4068225.1"/>
    <property type="molecule type" value="Genomic_DNA"/>
</dbReference>